<proteinExistence type="predicted"/>
<dbReference type="EMBL" id="CADCVO010000118">
    <property type="protein sequence ID" value="CAA9475712.1"/>
    <property type="molecule type" value="Genomic_DNA"/>
</dbReference>
<protein>
    <submittedName>
        <fullName evidence="2">Formate dehydrogenase O putative subunit</fullName>
    </submittedName>
</protein>
<evidence type="ECO:0000313" key="2">
    <source>
        <dbReference type="EMBL" id="CAA9475712.1"/>
    </source>
</evidence>
<feature type="region of interest" description="Disordered" evidence="1">
    <location>
        <begin position="1"/>
        <end position="145"/>
    </location>
</feature>
<feature type="compositionally biased region" description="Basic residues" evidence="1">
    <location>
        <begin position="1"/>
        <end position="28"/>
    </location>
</feature>
<sequence>ERGQRRRRPRARQRRGRRGRDGRGRRRAPRLDDVPAGGGDRARPGDRLQARRAPPGGRRGGRAGHDGRRGQGGRSGLVEAGGSRRRGGAAPPQLGGRPLVVPLQGRHDLRDARGAAGGVRPGRQPPRTRRRRPRGRPGADDEGARVDLGGPALLLVRRDGLRLGLRVAGLRPGGRRAVGARGARRGARGPHALPAPARHGPGAPRALLQHAAHLQAAVADVDRGLVPDGVRRAVRGLGGRRPAALAAHRQGPRRGERHRGRLPRLVHRRAAGRHRGARLGAVAAVPRPDLRGHRH</sequence>
<accession>A0A6J4RKN0</accession>
<dbReference type="AlphaFoldDB" id="A0A6J4RKN0"/>
<gene>
    <name evidence="2" type="ORF">AVDCRST_MAG13-802</name>
</gene>
<feature type="non-terminal residue" evidence="2">
    <location>
        <position position="1"/>
    </location>
</feature>
<feature type="compositionally biased region" description="Basic and acidic residues" evidence="1">
    <location>
        <begin position="40"/>
        <end position="49"/>
    </location>
</feature>
<reference evidence="2" key="1">
    <citation type="submission" date="2020-02" db="EMBL/GenBank/DDBJ databases">
        <authorList>
            <person name="Meier V. D."/>
        </authorList>
    </citation>
    <scope>NUCLEOTIDE SEQUENCE</scope>
    <source>
        <strain evidence="2">AVDCRST_MAG13</strain>
    </source>
</reference>
<name>A0A6J4RKN0_9ACTN</name>
<feature type="compositionally biased region" description="Basic residues" evidence="1">
    <location>
        <begin position="126"/>
        <end position="135"/>
    </location>
</feature>
<evidence type="ECO:0000256" key="1">
    <source>
        <dbReference type="SAM" id="MobiDB-lite"/>
    </source>
</evidence>
<feature type="non-terminal residue" evidence="2">
    <location>
        <position position="295"/>
    </location>
</feature>
<organism evidence="2">
    <name type="scientific">uncultured Solirubrobacteraceae bacterium</name>
    <dbReference type="NCBI Taxonomy" id="1162706"/>
    <lineage>
        <taxon>Bacteria</taxon>
        <taxon>Bacillati</taxon>
        <taxon>Actinomycetota</taxon>
        <taxon>Thermoleophilia</taxon>
        <taxon>Solirubrobacterales</taxon>
        <taxon>Solirubrobacteraceae</taxon>
        <taxon>environmental samples</taxon>
    </lineage>
</organism>